<sequence length="153" mass="16932">MGYRLWGYKYRSPVAITITQHILLWGSLCALIVAMNVLSVAYMDITLRPTAILMLISSLLSFGYLAFHNITARRKMLGFEDEESSSHMKRPSYIATRILIAVCTMWLITSGGNFIVAARQPVCLPTGLIYAYWQSGGPCVAQRAGTAIAILIL</sequence>
<keyword evidence="3" id="KW-1185">Reference proteome</keyword>
<dbReference type="Proteomes" id="UP000800235">
    <property type="component" value="Unassembled WGS sequence"/>
</dbReference>
<gene>
    <name evidence="2" type="ORF">EJ08DRAFT_5161</name>
</gene>
<protein>
    <submittedName>
        <fullName evidence="2">Uncharacterized protein</fullName>
    </submittedName>
</protein>
<keyword evidence="1" id="KW-0472">Membrane</keyword>
<comment type="caution">
    <text evidence="2">The sequence shown here is derived from an EMBL/GenBank/DDBJ whole genome shotgun (WGS) entry which is preliminary data.</text>
</comment>
<proteinExistence type="predicted"/>
<accession>A0A9P4P3Y3</accession>
<evidence type="ECO:0000256" key="1">
    <source>
        <dbReference type="SAM" id="Phobius"/>
    </source>
</evidence>
<dbReference type="OrthoDB" id="3944567at2759"/>
<keyword evidence="1" id="KW-1133">Transmembrane helix</keyword>
<keyword evidence="1" id="KW-0812">Transmembrane</keyword>
<evidence type="ECO:0000313" key="3">
    <source>
        <dbReference type="Proteomes" id="UP000800235"/>
    </source>
</evidence>
<organism evidence="2 3">
    <name type="scientific">Tothia fuscella</name>
    <dbReference type="NCBI Taxonomy" id="1048955"/>
    <lineage>
        <taxon>Eukaryota</taxon>
        <taxon>Fungi</taxon>
        <taxon>Dikarya</taxon>
        <taxon>Ascomycota</taxon>
        <taxon>Pezizomycotina</taxon>
        <taxon>Dothideomycetes</taxon>
        <taxon>Pleosporomycetidae</taxon>
        <taxon>Venturiales</taxon>
        <taxon>Cylindrosympodiaceae</taxon>
        <taxon>Tothia</taxon>
    </lineage>
</organism>
<evidence type="ECO:0000313" key="2">
    <source>
        <dbReference type="EMBL" id="KAF2436862.1"/>
    </source>
</evidence>
<dbReference type="EMBL" id="MU007009">
    <property type="protein sequence ID" value="KAF2436862.1"/>
    <property type="molecule type" value="Genomic_DNA"/>
</dbReference>
<name>A0A9P4P3Y3_9PEZI</name>
<feature type="transmembrane region" description="Helical" evidence="1">
    <location>
        <begin position="94"/>
        <end position="116"/>
    </location>
</feature>
<feature type="transmembrane region" description="Helical" evidence="1">
    <location>
        <begin position="49"/>
        <end position="67"/>
    </location>
</feature>
<feature type="transmembrane region" description="Helical" evidence="1">
    <location>
        <begin position="21"/>
        <end position="43"/>
    </location>
</feature>
<reference evidence="2" key="1">
    <citation type="journal article" date="2020" name="Stud. Mycol.">
        <title>101 Dothideomycetes genomes: a test case for predicting lifestyles and emergence of pathogens.</title>
        <authorList>
            <person name="Haridas S."/>
            <person name="Albert R."/>
            <person name="Binder M."/>
            <person name="Bloem J."/>
            <person name="Labutti K."/>
            <person name="Salamov A."/>
            <person name="Andreopoulos B."/>
            <person name="Baker S."/>
            <person name="Barry K."/>
            <person name="Bills G."/>
            <person name="Bluhm B."/>
            <person name="Cannon C."/>
            <person name="Castanera R."/>
            <person name="Culley D."/>
            <person name="Daum C."/>
            <person name="Ezra D."/>
            <person name="Gonzalez J."/>
            <person name="Henrissat B."/>
            <person name="Kuo A."/>
            <person name="Liang C."/>
            <person name="Lipzen A."/>
            <person name="Lutzoni F."/>
            <person name="Magnuson J."/>
            <person name="Mondo S."/>
            <person name="Nolan M."/>
            <person name="Ohm R."/>
            <person name="Pangilinan J."/>
            <person name="Park H.-J."/>
            <person name="Ramirez L."/>
            <person name="Alfaro M."/>
            <person name="Sun H."/>
            <person name="Tritt A."/>
            <person name="Yoshinaga Y."/>
            <person name="Zwiers L.-H."/>
            <person name="Turgeon B."/>
            <person name="Goodwin S."/>
            <person name="Spatafora J."/>
            <person name="Crous P."/>
            <person name="Grigoriev I."/>
        </authorList>
    </citation>
    <scope>NUCLEOTIDE SEQUENCE</scope>
    <source>
        <strain evidence="2">CBS 130266</strain>
    </source>
</reference>
<dbReference type="AlphaFoldDB" id="A0A9P4P3Y3"/>